<dbReference type="EMBL" id="JACRSS010000001">
    <property type="protein sequence ID" value="MBC8537505.1"/>
    <property type="molecule type" value="Genomic_DNA"/>
</dbReference>
<evidence type="ECO:0000313" key="2">
    <source>
        <dbReference type="EMBL" id="MBC8537505.1"/>
    </source>
</evidence>
<dbReference type="CDD" id="cd07432">
    <property type="entry name" value="PHP_HisPPase"/>
    <property type="match status" value="1"/>
</dbReference>
<sequence length="232" mass="25778">MKLYYDLHIHSSLSPCGDDDMTPNNIVHMAMLKELNMIAVTDHNSARNLPAVKKVADECGILLIPGIEVTTAEEIHLLTYFETVEETMDFGEYIYDSLPDISNRPEIFGEQKIMDETDAVTGHLDKLLLTASCHSIDALCREVRHRGGVPVPAHVNRESNSILMSLGFIPADLEFSSLEVAEAFPLQGVNPAAYRVLYSSDAHYIMDIAEKRNYLNCDANSAAVLEKIKTIP</sequence>
<comment type="caution">
    <text evidence="2">The sequence shown here is derived from an EMBL/GenBank/DDBJ whole genome shotgun (WGS) entry which is preliminary data.</text>
</comment>
<protein>
    <submittedName>
        <fullName evidence="2">PHP domain-containing protein</fullName>
    </submittedName>
</protein>
<dbReference type="Pfam" id="PF02811">
    <property type="entry name" value="PHP"/>
    <property type="match status" value="1"/>
</dbReference>
<dbReference type="InterPro" id="IPR004013">
    <property type="entry name" value="PHP_dom"/>
</dbReference>
<dbReference type="AlphaFoldDB" id="A0A926DEK7"/>
<dbReference type="InterPro" id="IPR003141">
    <property type="entry name" value="Pol/His_phosphatase_N"/>
</dbReference>
<dbReference type="RefSeq" id="WP_249279410.1">
    <property type="nucleotide sequence ID" value="NZ_JACRSS010000001.1"/>
</dbReference>
<dbReference type="GO" id="GO:0035312">
    <property type="term" value="F:5'-3' DNA exonuclease activity"/>
    <property type="evidence" value="ECO:0007669"/>
    <property type="project" value="TreeGrafter"/>
</dbReference>
<evidence type="ECO:0000259" key="1">
    <source>
        <dbReference type="SMART" id="SM00481"/>
    </source>
</evidence>
<dbReference type="InterPro" id="IPR016195">
    <property type="entry name" value="Pol/histidinol_Pase-like"/>
</dbReference>
<reference evidence="2" key="1">
    <citation type="submission" date="2020-08" db="EMBL/GenBank/DDBJ databases">
        <title>Genome public.</title>
        <authorList>
            <person name="Liu C."/>
            <person name="Sun Q."/>
        </authorList>
    </citation>
    <scope>NUCLEOTIDE SEQUENCE</scope>
    <source>
        <strain evidence="2">NSJ-63</strain>
    </source>
</reference>
<dbReference type="InterPro" id="IPR052018">
    <property type="entry name" value="PHP_domain"/>
</dbReference>
<dbReference type="GO" id="GO:0004534">
    <property type="term" value="F:5'-3' RNA exonuclease activity"/>
    <property type="evidence" value="ECO:0007669"/>
    <property type="project" value="TreeGrafter"/>
</dbReference>
<feature type="domain" description="Polymerase/histidinol phosphatase N-terminal" evidence="1">
    <location>
        <begin position="5"/>
        <end position="73"/>
    </location>
</feature>
<dbReference type="Gene3D" id="3.20.20.140">
    <property type="entry name" value="Metal-dependent hydrolases"/>
    <property type="match status" value="1"/>
</dbReference>
<gene>
    <name evidence="2" type="ORF">H8693_00970</name>
</gene>
<evidence type="ECO:0000313" key="3">
    <source>
        <dbReference type="Proteomes" id="UP000617951"/>
    </source>
</evidence>
<proteinExistence type="predicted"/>
<name>A0A926DEK7_9FIRM</name>
<dbReference type="SUPFAM" id="SSF89550">
    <property type="entry name" value="PHP domain-like"/>
    <property type="match status" value="1"/>
</dbReference>
<organism evidence="2 3">
    <name type="scientific">Guopingia tenuis</name>
    <dbReference type="NCBI Taxonomy" id="2763656"/>
    <lineage>
        <taxon>Bacteria</taxon>
        <taxon>Bacillati</taxon>
        <taxon>Bacillota</taxon>
        <taxon>Clostridia</taxon>
        <taxon>Christensenellales</taxon>
        <taxon>Christensenellaceae</taxon>
        <taxon>Guopingia</taxon>
    </lineage>
</organism>
<keyword evidence="3" id="KW-1185">Reference proteome</keyword>
<dbReference type="PANTHER" id="PTHR42924:SF3">
    <property type="entry name" value="POLYMERASE_HISTIDINOL PHOSPHATASE N-TERMINAL DOMAIN-CONTAINING PROTEIN"/>
    <property type="match status" value="1"/>
</dbReference>
<dbReference type="SMART" id="SM00481">
    <property type="entry name" value="POLIIIAc"/>
    <property type="match status" value="1"/>
</dbReference>
<dbReference type="PANTHER" id="PTHR42924">
    <property type="entry name" value="EXONUCLEASE"/>
    <property type="match status" value="1"/>
</dbReference>
<dbReference type="Proteomes" id="UP000617951">
    <property type="component" value="Unassembled WGS sequence"/>
</dbReference>
<accession>A0A926DEK7</accession>